<protein>
    <submittedName>
        <fullName evidence="2">Uncharacterized protein</fullName>
    </submittedName>
</protein>
<dbReference type="Proteomes" id="UP000472267">
    <property type="component" value="Chromosome 11"/>
</dbReference>
<dbReference type="InParanoid" id="A0A672G4P6"/>
<accession>A0A672G4P6</accession>
<evidence type="ECO:0000313" key="3">
    <source>
        <dbReference type="Proteomes" id="UP000472267"/>
    </source>
</evidence>
<organism evidence="2 3">
    <name type="scientific">Salarias fasciatus</name>
    <name type="common">Jewelled blenny</name>
    <name type="synonym">Blennius fasciatus</name>
    <dbReference type="NCBI Taxonomy" id="181472"/>
    <lineage>
        <taxon>Eukaryota</taxon>
        <taxon>Metazoa</taxon>
        <taxon>Chordata</taxon>
        <taxon>Craniata</taxon>
        <taxon>Vertebrata</taxon>
        <taxon>Euteleostomi</taxon>
        <taxon>Actinopterygii</taxon>
        <taxon>Neopterygii</taxon>
        <taxon>Teleostei</taxon>
        <taxon>Neoteleostei</taxon>
        <taxon>Acanthomorphata</taxon>
        <taxon>Ovalentaria</taxon>
        <taxon>Blenniimorphae</taxon>
        <taxon>Blenniiformes</taxon>
        <taxon>Blennioidei</taxon>
        <taxon>Blenniidae</taxon>
        <taxon>Salariinae</taxon>
        <taxon>Salarias</taxon>
    </lineage>
</organism>
<evidence type="ECO:0000256" key="1">
    <source>
        <dbReference type="SAM" id="MobiDB-lite"/>
    </source>
</evidence>
<name>A0A672G4P6_SALFA</name>
<sequence length="74" mass="8019">MRRSGAPSQLGNAVKKPRFMPPGASASLTAAGSKPAGLNALHKVYFSEYFICIALYTQKVTKVLYFLLIKAIKS</sequence>
<feature type="region of interest" description="Disordered" evidence="1">
    <location>
        <begin position="1"/>
        <end position="20"/>
    </location>
</feature>
<reference evidence="2" key="2">
    <citation type="submission" date="2025-08" db="UniProtKB">
        <authorList>
            <consortium name="Ensembl"/>
        </authorList>
    </citation>
    <scope>IDENTIFICATION</scope>
</reference>
<feature type="compositionally biased region" description="Polar residues" evidence="1">
    <location>
        <begin position="1"/>
        <end position="11"/>
    </location>
</feature>
<keyword evidence="3" id="KW-1185">Reference proteome</keyword>
<evidence type="ECO:0000313" key="2">
    <source>
        <dbReference type="Ensembl" id="ENSSFAP00005013903.1"/>
    </source>
</evidence>
<reference evidence="2" key="1">
    <citation type="submission" date="2019-06" db="EMBL/GenBank/DDBJ databases">
        <authorList>
            <consortium name="Wellcome Sanger Institute Data Sharing"/>
        </authorList>
    </citation>
    <scope>NUCLEOTIDE SEQUENCE [LARGE SCALE GENOMIC DNA]</scope>
</reference>
<proteinExistence type="predicted"/>
<dbReference type="Ensembl" id="ENSSFAT00005014491.1">
    <property type="protein sequence ID" value="ENSSFAP00005013903.1"/>
    <property type="gene ID" value="ENSSFAG00005007546.1"/>
</dbReference>
<reference evidence="2" key="3">
    <citation type="submission" date="2025-09" db="UniProtKB">
        <authorList>
            <consortium name="Ensembl"/>
        </authorList>
    </citation>
    <scope>IDENTIFICATION</scope>
</reference>
<dbReference type="AlphaFoldDB" id="A0A672G4P6"/>